<dbReference type="EMBL" id="QFYP01000001">
    <property type="protein sequence ID" value="RAK60275.1"/>
    <property type="molecule type" value="Genomic_DNA"/>
</dbReference>
<evidence type="ECO:0000256" key="1">
    <source>
        <dbReference type="ARBA" id="ARBA00001965"/>
    </source>
</evidence>
<dbReference type="Pfam" id="PF04444">
    <property type="entry name" value="Dioxygenase_N"/>
    <property type="match status" value="1"/>
</dbReference>
<dbReference type="GO" id="GO:0009712">
    <property type="term" value="P:catechol-containing compound metabolic process"/>
    <property type="evidence" value="ECO:0007669"/>
    <property type="project" value="InterPro"/>
</dbReference>
<comment type="cofactor">
    <cofactor evidence="1">
        <name>Fe(3+)</name>
        <dbReference type="ChEBI" id="CHEBI:29034"/>
    </cofactor>
</comment>
<evidence type="ECO:0000313" key="9">
    <source>
        <dbReference type="Proteomes" id="UP000249842"/>
    </source>
</evidence>
<sequence>MVIEHESEITGAVEAAMAQTPDARLREVMAAFVRHSHAFLREVRPTEDEFEAGMRFLVGIGQATSEVKNEVVLAADVLGISTLVGLLNNPIGCGQTAAALLGPFWRGSAPRYPLGANLVQSPTPGLPLFVSGAVRDIDGRPLAGADVDVWHASPVGLYDNQDPEQADMNLRGLFTTDAEGRFRFRSVRPAGYPVPTDGPVGDLLRAQRRHPYRPAHIHFMITRPGFKTLITQIFADDADHLETDVTFSVIRSIVGHYTLHEDGPAPAPDVEGAFYTLQYDFVLEPGEMRIPIPPIA</sequence>
<evidence type="ECO:0000259" key="7">
    <source>
        <dbReference type="PROSITE" id="PS00083"/>
    </source>
</evidence>
<dbReference type="InterPro" id="IPR015889">
    <property type="entry name" value="Intradiol_dOase_core"/>
</dbReference>
<dbReference type="GO" id="GO:0018576">
    <property type="term" value="F:catechol 1,2-dioxygenase activity"/>
    <property type="evidence" value="ECO:0007669"/>
    <property type="project" value="InterPro"/>
</dbReference>
<keyword evidence="4 8" id="KW-0223">Dioxygenase</keyword>
<evidence type="ECO:0000256" key="5">
    <source>
        <dbReference type="ARBA" id="ARBA00023002"/>
    </source>
</evidence>
<comment type="similarity">
    <text evidence="2">Belongs to the intradiol ring-cleavage dioxygenase family.</text>
</comment>
<dbReference type="OrthoDB" id="9800887at2"/>
<organism evidence="8 9">
    <name type="scientific">Phenylobacterium hankyongense</name>
    <dbReference type="NCBI Taxonomy" id="1813876"/>
    <lineage>
        <taxon>Bacteria</taxon>
        <taxon>Pseudomonadati</taxon>
        <taxon>Pseudomonadota</taxon>
        <taxon>Alphaproteobacteria</taxon>
        <taxon>Caulobacterales</taxon>
        <taxon>Caulobacteraceae</taxon>
        <taxon>Phenylobacterium</taxon>
    </lineage>
</organism>
<dbReference type="AlphaFoldDB" id="A0A328B129"/>
<evidence type="ECO:0000256" key="3">
    <source>
        <dbReference type="ARBA" id="ARBA00022723"/>
    </source>
</evidence>
<dbReference type="InterPro" id="IPR007535">
    <property type="entry name" value="Catechol_dOase_N"/>
</dbReference>
<keyword evidence="3" id="KW-0479">Metal-binding</keyword>
<feature type="domain" description="Intradiol ring-cleavage dioxygenases" evidence="7">
    <location>
        <begin position="130"/>
        <end position="158"/>
    </location>
</feature>
<dbReference type="InterPro" id="IPR050770">
    <property type="entry name" value="Intradiol_RC_Dioxygenase"/>
</dbReference>
<dbReference type="GO" id="GO:0008199">
    <property type="term" value="F:ferric iron binding"/>
    <property type="evidence" value="ECO:0007669"/>
    <property type="project" value="InterPro"/>
</dbReference>
<keyword evidence="5" id="KW-0560">Oxidoreductase</keyword>
<evidence type="ECO:0000256" key="6">
    <source>
        <dbReference type="ARBA" id="ARBA00023004"/>
    </source>
</evidence>
<accession>A0A328B129</accession>
<dbReference type="Pfam" id="PF00775">
    <property type="entry name" value="Dioxygenase_C"/>
    <property type="match status" value="1"/>
</dbReference>
<evidence type="ECO:0000256" key="4">
    <source>
        <dbReference type="ARBA" id="ARBA00022964"/>
    </source>
</evidence>
<reference evidence="9" key="1">
    <citation type="submission" date="2018-05" db="EMBL/GenBank/DDBJ databases">
        <authorList>
            <person name="Li X."/>
        </authorList>
    </citation>
    <scope>NUCLEOTIDE SEQUENCE [LARGE SCALE GENOMIC DNA]</scope>
    <source>
        <strain evidence="9">HKS-05</strain>
    </source>
</reference>
<dbReference type="Gene3D" id="2.60.130.10">
    <property type="entry name" value="Aromatic compound dioxygenase"/>
    <property type="match status" value="1"/>
</dbReference>
<keyword evidence="9" id="KW-1185">Reference proteome</keyword>
<proteinExistence type="inferred from homology"/>
<dbReference type="InterPro" id="IPR000627">
    <property type="entry name" value="Intradiol_dOase_C"/>
</dbReference>
<gene>
    <name evidence="8" type="ORF">DJ021_10890</name>
</gene>
<dbReference type="SUPFAM" id="SSF49482">
    <property type="entry name" value="Aromatic compound dioxygenase"/>
    <property type="match status" value="1"/>
</dbReference>
<dbReference type="PANTHER" id="PTHR33711">
    <property type="entry name" value="DIOXYGENASE, PUTATIVE (AFU_ORTHOLOGUE AFUA_2G02910)-RELATED"/>
    <property type="match status" value="1"/>
</dbReference>
<name>A0A328B129_9CAUL</name>
<dbReference type="PROSITE" id="PS00083">
    <property type="entry name" value="INTRADIOL_DIOXYGENAS"/>
    <property type="match status" value="1"/>
</dbReference>
<comment type="caution">
    <text evidence="8">The sequence shown here is derived from an EMBL/GenBank/DDBJ whole genome shotgun (WGS) entry which is preliminary data.</text>
</comment>
<evidence type="ECO:0000256" key="2">
    <source>
        <dbReference type="ARBA" id="ARBA00007825"/>
    </source>
</evidence>
<keyword evidence="6" id="KW-0408">Iron</keyword>
<protein>
    <submittedName>
        <fullName evidence="8">Catechol 1,2-dioxygenase</fullName>
    </submittedName>
</protein>
<evidence type="ECO:0000313" key="8">
    <source>
        <dbReference type="EMBL" id="RAK60275.1"/>
    </source>
</evidence>
<dbReference type="PANTHER" id="PTHR33711:SF7">
    <property type="entry name" value="INTRADIOL RING-CLEAVAGE DIOXYGENASES DOMAIN-CONTAINING PROTEIN-RELATED"/>
    <property type="match status" value="1"/>
</dbReference>
<dbReference type="Proteomes" id="UP000249842">
    <property type="component" value="Unassembled WGS sequence"/>
</dbReference>
<dbReference type="RefSeq" id="WP_111457568.1">
    <property type="nucleotide sequence ID" value="NZ_QFYP01000001.1"/>
</dbReference>